<dbReference type="Proteomes" id="UP000234752">
    <property type="component" value="Chromosome eg_2"/>
</dbReference>
<dbReference type="PROSITE" id="PS00211">
    <property type="entry name" value="ABC_TRANSPORTER_1"/>
    <property type="match status" value="1"/>
</dbReference>
<protein>
    <submittedName>
        <fullName evidence="5">Sulfonate ABC transporter ATP-binding protein</fullName>
    </submittedName>
</protein>
<dbReference type="GO" id="GO:0005524">
    <property type="term" value="F:ATP binding"/>
    <property type="evidence" value="ECO:0007669"/>
    <property type="project" value="UniProtKB-KW"/>
</dbReference>
<accession>A0A2K9NHS8</accession>
<dbReference type="CDD" id="cd03293">
    <property type="entry name" value="ABC_NrtD_SsuB_transporters"/>
    <property type="match status" value="1"/>
</dbReference>
<dbReference type="PANTHER" id="PTHR42788">
    <property type="entry name" value="TAURINE IMPORT ATP-BINDING PROTEIN-RELATED"/>
    <property type="match status" value="1"/>
</dbReference>
<dbReference type="AlphaFoldDB" id="A0A2K9NHS8"/>
<dbReference type="Pfam" id="PF00005">
    <property type="entry name" value="ABC_tran"/>
    <property type="match status" value="1"/>
</dbReference>
<dbReference type="InterPro" id="IPR050166">
    <property type="entry name" value="ABC_transporter_ATP-bind"/>
</dbReference>
<sequence>MNAIIDPRSVEVDSAPAAGGLAIRHVDKAFDIDGRKLSVLEDVSLTIAPGQFISIVGASGCGKSTLLRLIAGLERQDSGDILLDGVPVAGPGLDRGLIFQDHRLFPWLTVEQNVLLALSNSDEAATDKRARVASLLTLVGLDGFAQAFPHQLSGGMAQRAAIARALAPQPQVLLLDEPLGALDALTRLRLQSELQRIWLTQRSTMVMVTHDVDEALFLGDVIVVMQPGRIARVLHVPNAHPRDRDDPALVPLKAEILSLLHAG</sequence>
<dbReference type="InterPro" id="IPR027417">
    <property type="entry name" value="P-loop_NTPase"/>
</dbReference>
<keyword evidence="6" id="KW-1185">Reference proteome</keyword>
<dbReference type="RefSeq" id="WP_102114154.1">
    <property type="nucleotide sequence ID" value="NZ_BMGN01000007.1"/>
</dbReference>
<dbReference type="Gene3D" id="3.40.50.300">
    <property type="entry name" value="P-loop containing nucleotide triphosphate hydrolases"/>
    <property type="match status" value="1"/>
</dbReference>
<evidence type="ECO:0000313" key="6">
    <source>
        <dbReference type="Proteomes" id="UP000234752"/>
    </source>
</evidence>
<dbReference type="SMART" id="SM00382">
    <property type="entry name" value="AAA"/>
    <property type="match status" value="1"/>
</dbReference>
<dbReference type="PANTHER" id="PTHR42788:SF13">
    <property type="entry name" value="ALIPHATIC SULFONATES IMPORT ATP-BINDING PROTEIN SSUB"/>
    <property type="match status" value="1"/>
</dbReference>
<dbReference type="GO" id="GO:0016887">
    <property type="term" value="F:ATP hydrolysis activity"/>
    <property type="evidence" value="ECO:0007669"/>
    <property type="project" value="InterPro"/>
</dbReference>
<proteinExistence type="inferred from homology"/>
<dbReference type="EMBL" id="CP025612">
    <property type="protein sequence ID" value="AUN32621.1"/>
    <property type="molecule type" value="Genomic_DNA"/>
</dbReference>
<name>A0A2K9NHS8_9PROT</name>
<evidence type="ECO:0000256" key="2">
    <source>
        <dbReference type="ARBA" id="ARBA00022448"/>
    </source>
</evidence>
<evidence type="ECO:0000313" key="5">
    <source>
        <dbReference type="EMBL" id="AUN32621.1"/>
    </source>
</evidence>
<dbReference type="PROSITE" id="PS50893">
    <property type="entry name" value="ABC_TRANSPORTER_2"/>
    <property type="match status" value="1"/>
</dbReference>
<evidence type="ECO:0000256" key="1">
    <source>
        <dbReference type="ARBA" id="ARBA00005417"/>
    </source>
</evidence>
<dbReference type="InterPro" id="IPR003439">
    <property type="entry name" value="ABC_transporter-like_ATP-bd"/>
</dbReference>
<organism evidence="5 6">
    <name type="scientific">Niveispirillum cyanobacteriorum</name>
    <dbReference type="NCBI Taxonomy" id="1612173"/>
    <lineage>
        <taxon>Bacteria</taxon>
        <taxon>Pseudomonadati</taxon>
        <taxon>Pseudomonadota</taxon>
        <taxon>Alphaproteobacteria</taxon>
        <taxon>Rhodospirillales</taxon>
        <taxon>Azospirillaceae</taxon>
        <taxon>Niveispirillum</taxon>
    </lineage>
</organism>
<dbReference type="SUPFAM" id="SSF52540">
    <property type="entry name" value="P-loop containing nucleoside triphosphate hydrolases"/>
    <property type="match status" value="1"/>
</dbReference>
<evidence type="ECO:0000256" key="4">
    <source>
        <dbReference type="ARBA" id="ARBA00022840"/>
    </source>
</evidence>
<dbReference type="InterPro" id="IPR003593">
    <property type="entry name" value="AAA+_ATPase"/>
</dbReference>
<dbReference type="InterPro" id="IPR017871">
    <property type="entry name" value="ABC_transporter-like_CS"/>
</dbReference>
<dbReference type="OrthoDB" id="8016555at2"/>
<keyword evidence="3" id="KW-0547">Nucleotide-binding</keyword>
<reference evidence="5 6" key="1">
    <citation type="submission" date="2017-12" db="EMBL/GenBank/DDBJ databases">
        <title>Genomes of bacteria within cyanobacterial aggregates.</title>
        <authorList>
            <person name="Cai H."/>
        </authorList>
    </citation>
    <scope>NUCLEOTIDE SEQUENCE [LARGE SCALE GENOMIC DNA]</scope>
    <source>
        <strain evidence="5 6">TH16</strain>
    </source>
</reference>
<evidence type="ECO:0000256" key="3">
    <source>
        <dbReference type="ARBA" id="ARBA00022741"/>
    </source>
</evidence>
<keyword evidence="4 5" id="KW-0067">ATP-binding</keyword>
<dbReference type="KEGG" id="ncb:C0V82_20045"/>
<gene>
    <name evidence="5" type="ORF">C0V82_20045</name>
</gene>
<comment type="similarity">
    <text evidence="1">Belongs to the ABC transporter superfamily.</text>
</comment>
<keyword evidence="2" id="KW-0813">Transport</keyword>